<name>A0A0C9VS71_SPHS4</name>
<evidence type="ECO:0000313" key="1">
    <source>
        <dbReference type="EMBL" id="KIJ40866.1"/>
    </source>
</evidence>
<dbReference type="GO" id="GO:0003676">
    <property type="term" value="F:nucleic acid binding"/>
    <property type="evidence" value="ECO:0007669"/>
    <property type="project" value="InterPro"/>
</dbReference>
<evidence type="ECO:0000313" key="2">
    <source>
        <dbReference type="Proteomes" id="UP000054279"/>
    </source>
</evidence>
<dbReference type="PANTHER" id="PTHR35871:SF1">
    <property type="entry name" value="CXC1-LIKE CYSTEINE CLUSTER ASSOCIATED WITH KDZ TRANSPOSASES DOMAIN-CONTAINING PROTEIN"/>
    <property type="match status" value="1"/>
</dbReference>
<dbReference type="Proteomes" id="UP000054279">
    <property type="component" value="Unassembled WGS sequence"/>
</dbReference>
<dbReference type="InterPro" id="IPR036397">
    <property type="entry name" value="RNaseH_sf"/>
</dbReference>
<accession>A0A0C9VS71</accession>
<dbReference type="AlphaFoldDB" id="A0A0C9VS71"/>
<dbReference type="Gene3D" id="3.30.420.10">
    <property type="entry name" value="Ribonuclease H-like superfamily/Ribonuclease H"/>
    <property type="match status" value="1"/>
</dbReference>
<sequence length="523" mass="60489">MVATLNFYLSPELSFTWRQASFLAAKAANRGEKFAHNVRQWIYEYLRTKKLPMHRYGQFQSSILEDEDIQEAIQFKLMERSKSGYICAEDVVEIFNSPELQELLAARDAKLTISVRTAQRWLKKLDWRYGQKQNGMFIDGHEREDVVKYRNSLVERWLGERDYEKRMILYDNDNNVISTPNGFPVEGGRFRLILVTHDESTFYANDRRKTKWFHSSEKATPLAKGEGASIMVSDFLVPEWGRLKDDEDETQILFRAGKNRDGYFTSEDLLKQVEKAIDIFESKTNGTATGLFMFNNAPSHQKCAPDALSARKMTKNPCEGWTHHKDGPRMRPGVLSDGSLQSFYFPNDHPTMPGWFKGMEFIIQERKLWPSSGLNAQCPGFKCEAGQTDCCCRCLLFTQPDFCAQKSQLEEYITSRGHICDFYPKFHCELNFTEQYWGAAKFLYRKTSRTSDIDEMERNVLQCLDKVPEIQILRYANQAARFLHAYSQGLTGPQAIWANCRYHGHRTLPPNMVKDAIAALQSD</sequence>
<reference evidence="1 2" key="1">
    <citation type="submission" date="2014-06" db="EMBL/GenBank/DDBJ databases">
        <title>Evolutionary Origins and Diversification of the Mycorrhizal Mutualists.</title>
        <authorList>
            <consortium name="DOE Joint Genome Institute"/>
            <consortium name="Mycorrhizal Genomics Consortium"/>
            <person name="Kohler A."/>
            <person name="Kuo A."/>
            <person name="Nagy L.G."/>
            <person name="Floudas D."/>
            <person name="Copeland A."/>
            <person name="Barry K.W."/>
            <person name="Cichocki N."/>
            <person name="Veneault-Fourrey C."/>
            <person name="LaButti K."/>
            <person name="Lindquist E.A."/>
            <person name="Lipzen A."/>
            <person name="Lundell T."/>
            <person name="Morin E."/>
            <person name="Murat C."/>
            <person name="Riley R."/>
            <person name="Ohm R."/>
            <person name="Sun H."/>
            <person name="Tunlid A."/>
            <person name="Henrissat B."/>
            <person name="Grigoriev I.V."/>
            <person name="Hibbett D.S."/>
            <person name="Martin F."/>
        </authorList>
    </citation>
    <scope>NUCLEOTIDE SEQUENCE [LARGE SCALE GENOMIC DNA]</scope>
    <source>
        <strain evidence="1 2">SS14</strain>
    </source>
</reference>
<dbReference type="PANTHER" id="PTHR35871">
    <property type="entry name" value="EXPRESSED PROTEIN"/>
    <property type="match status" value="1"/>
</dbReference>
<dbReference type="HOGENOM" id="CLU_005726_1_0_1"/>
<proteinExistence type="predicted"/>
<organism evidence="1 2">
    <name type="scientific">Sphaerobolus stellatus (strain SS14)</name>
    <dbReference type="NCBI Taxonomy" id="990650"/>
    <lineage>
        <taxon>Eukaryota</taxon>
        <taxon>Fungi</taxon>
        <taxon>Dikarya</taxon>
        <taxon>Basidiomycota</taxon>
        <taxon>Agaricomycotina</taxon>
        <taxon>Agaricomycetes</taxon>
        <taxon>Phallomycetidae</taxon>
        <taxon>Geastrales</taxon>
        <taxon>Sphaerobolaceae</taxon>
        <taxon>Sphaerobolus</taxon>
    </lineage>
</organism>
<keyword evidence="2" id="KW-1185">Reference proteome</keyword>
<dbReference type="OrthoDB" id="6511194at2759"/>
<gene>
    <name evidence="1" type="ORF">M422DRAFT_172950</name>
</gene>
<protein>
    <submittedName>
        <fullName evidence="1">Uncharacterized protein</fullName>
    </submittedName>
</protein>
<dbReference type="EMBL" id="KN837140">
    <property type="protein sequence ID" value="KIJ40866.1"/>
    <property type="molecule type" value="Genomic_DNA"/>
</dbReference>